<evidence type="ECO:0000313" key="1">
    <source>
        <dbReference type="EMBL" id="WOH14560.1"/>
    </source>
</evidence>
<dbReference type="Pfam" id="PF06101">
    <property type="entry name" value="Vps62"/>
    <property type="match status" value="1"/>
</dbReference>
<proteinExistence type="predicted"/>
<dbReference type="EMBL" id="CP093351">
    <property type="protein sequence ID" value="WOH14560.1"/>
    <property type="molecule type" value="Genomic_DNA"/>
</dbReference>
<dbReference type="Gramene" id="KZM80063">
    <property type="protein sequence ID" value="KZM80063"/>
    <property type="gene ID" value="DCAR_000400"/>
</dbReference>
<sequence>MKKFRSFFTRSSKPLPVETIFKLPHPLPTWPPGDGFASGIIDLGGLQVCQVTSFNKIWCTLEGGPDDLGATFYEPSSIPEGFFMLTSYSQSNNKPLFGWVLVAKDVSSDESESSTKILEKPVDYTLVWTSETKKNKLGDNGYIWLPMPPEGYRSVGHVVTTSSEKPSVDKIRCVRADFTEESEIDSWIWGLEKEVDPDGLNLYGSKPAHRGPQAVGVPIGSFLVQNSGEAKLLNCLKNVQPILSAMPNLDQIHALIKCYSPLVYFHPDEEYLPSSLCWFFENGALLYTKGEETTSCRVEHPHGSNLPQGGTNDGVHWLCQPEDENFKKGNLASAESYVNVKPMLGGTFTDIALWIFYPFNGPARLKIGALNVSLGKIGQHEGDWEHVTLRISNFTGELRSVYLSTHAKGMWVSASELEYENGNKPVVYSSLHGHALYPKPGVVLQGTGAIGIRNDTGKSSNVMDTGEKFVIVSGEHLSIVEPPWLNYCREWGARISYDFAAEVEKVKKKLPQRLRGSFESVVKSLPNEMLGEVGPTGPKMKVSWNGDERV</sequence>
<reference evidence="1" key="1">
    <citation type="journal article" date="2016" name="Nat. Genet.">
        <title>A high-quality carrot genome assembly provides new insights into carotenoid accumulation and asterid genome evolution.</title>
        <authorList>
            <person name="Iorizzo M."/>
            <person name="Ellison S."/>
            <person name="Senalik D."/>
            <person name="Zeng P."/>
            <person name="Satapoomin P."/>
            <person name="Huang J."/>
            <person name="Bowman M."/>
            <person name="Iovene M."/>
            <person name="Sanseverino W."/>
            <person name="Cavagnaro P."/>
            <person name="Yildiz M."/>
            <person name="Macko-Podgorni A."/>
            <person name="Moranska E."/>
            <person name="Grzebelus E."/>
            <person name="Grzebelus D."/>
            <person name="Ashrafi H."/>
            <person name="Zheng Z."/>
            <person name="Cheng S."/>
            <person name="Spooner D."/>
            <person name="Van Deynze A."/>
            <person name="Simon P."/>
        </authorList>
    </citation>
    <scope>NUCLEOTIDE SEQUENCE</scope>
    <source>
        <tissue evidence="1">Leaf</tissue>
    </source>
</reference>
<organism evidence="1 2">
    <name type="scientific">Daucus carota subsp. sativus</name>
    <name type="common">Carrot</name>
    <dbReference type="NCBI Taxonomy" id="79200"/>
    <lineage>
        <taxon>Eukaryota</taxon>
        <taxon>Viridiplantae</taxon>
        <taxon>Streptophyta</taxon>
        <taxon>Embryophyta</taxon>
        <taxon>Tracheophyta</taxon>
        <taxon>Spermatophyta</taxon>
        <taxon>Magnoliopsida</taxon>
        <taxon>eudicotyledons</taxon>
        <taxon>Gunneridae</taxon>
        <taxon>Pentapetalae</taxon>
        <taxon>asterids</taxon>
        <taxon>campanulids</taxon>
        <taxon>Apiales</taxon>
        <taxon>Apiaceae</taxon>
        <taxon>Apioideae</taxon>
        <taxon>Scandiceae</taxon>
        <taxon>Daucinae</taxon>
        <taxon>Daucus</taxon>
        <taxon>Daucus sect. Daucus</taxon>
    </lineage>
</organism>
<dbReference type="AlphaFoldDB" id="A0A175Y8Z7"/>
<dbReference type="Proteomes" id="UP000077755">
    <property type="component" value="Chromosome 9"/>
</dbReference>
<dbReference type="InterPro" id="IPR009291">
    <property type="entry name" value="Vps62"/>
</dbReference>
<dbReference type="OMA" id="FSDIVMW"/>
<dbReference type="KEGG" id="dcr:108192557"/>
<dbReference type="PANTHER" id="PTHR48152">
    <property type="entry name" value="F1C9.34 PROTEIN"/>
    <property type="match status" value="1"/>
</dbReference>
<dbReference type="PANTHER" id="PTHR48152:SF3">
    <property type="entry name" value="DUF946 FAMILY PROTEIN (DUF946)"/>
    <property type="match status" value="1"/>
</dbReference>
<keyword evidence="2" id="KW-1185">Reference proteome</keyword>
<protein>
    <submittedName>
        <fullName evidence="1">Uncharacterized protein</fullName>
    </submittedName>
</protein>
<accession>A0A175Y8Z7</accession>
<evidence type="ECO:0000313" key="2">
    <source>
        <dbReference type="Proteomes" id="UP000077755"/>
    </source>
</evidence>
<reference evidence="1" key="2">
    <citation type="submission" date="2022-03" db="EMBL/GenBank/DDBJ databases">
        <title>Draft title - Genomic analysis of global carrot germplasm unveils the trajectory of domestication and the origin of high carotenoid orange carrot.</title>
        <authorList>
            <person name="Iorizzo M."/>
            <person name="Ellison S."/>
            <person name="Senalik D."/>
            <person name="Macko-Podgorni A."/>
            <person name="Grzebelus D."/>
            <person name="Bostan H."/>
            <person name="Rolling W."/>
            <person name="Curaba J."/>
            <person name="Simon P."/>
        </authorList>
    </citation>
    <scope>NUCLEOTIDE SEQUENCE</scope>
    <source>
        <tissue evidence="1">Leaf</tissue>
    </source>
</reference>
<name>A0A175Y8Z7_DAUCS</name>
<gene>
    <name evidence="1" type="ORF">DCAR_0934080</name>
</gene>
<dbReference type="OrthoDB" id="188042at2759"/>